<dbReference type="Gene3D" id="1.25.40.20">
    <property type="entry name" value="Ankyrin repeat-containing domain"/>
    <property type="match status" value="1"/>
</dbReference>
<name>A0ABT0PJV6_9GAMM</name>
<comment type="caution">
    <text evidence="4">The sequence shown here is derived from an EMBL/GenBank/DDBJ whole genome shotgun (WGS) entry which is preliminary data.</text>
</comment>
<gene>
    <name evidence="4" type="ORF">M3P05_12520</name>
</gene>
<evidence type="ECO:0000256" key="2">
    <source>
        <dbReference type="ARBA" id="ARBA00023043"/>
    </source>
</evidence>
<dbReference type="PANTHER" id="PTHR24171">
    <property type="entry name" value="ANKYRIN REPEAT DOMAIN-CONTAINING PROTEIN 39-RELATED"/>
    <property type="match status" value="1"/>
</dbReference>
<reference evidence="4 5" key="1">
    <citation type="submission" date="2022-05" db="EMBL/GenBank/DDBJ databases">
        <authorList>
            <person name="Park J.-S."/>
        </authorList>
    </citation>
    <scope>NUCLEOTIDE SEQUENCE [LARGE SCALE GENOMIC DNA]</scope>
    <source>
        <strain evidence="4 5">2012CJ34-2</strain>
    </source>
</reference>
<evidence type="ECO:0000313" key="5">
    <source>
        <dbReference type="Proteomes" id="UP001203338"/>
    </source>
</evidence>
<dbReference type="Proteomes" id="UP001203338">
    <property type="component" value="Unassembled WGS sequence"/>
</dbReference>
<evidence type="ECO:0000256" key="3">
    <source>
        <dbReference type="PROSITE-ProRule" id="PRU00023"/>
    </source>
</evidence>
<dbReference type="InterPro" id="IPR036770">
    <property type="entry name" value="Ankyrin_rpt-contain_sf"/>
</dbReference>
<dbReference type="InterPro" id="IPR002110">
    <property type="entry name" value="Ankyrin_rpt"/>
</dbReference>
<dbReference type="SMART" id="SM00248">
    <property type="entry name" value="ANK"/>
    <property type="match status" value="5"/>
</dbReference>
<dbReference type="SUPFAM" id="SSF48403">
    <property type="entry name" value="Ankyrin repeat"/>
    <property type="match status" value="1"/>
</dbReference>
<dbReference type="PROSITE" id="PS50297">
    <property type="entry name" value="ANK_REP_REGION"/>
    <property type="match status" value="1"/>
</dbReference>
<proteinExistence type="predicted"/>
<dbReference type="Pfam" id="PF12796">
    <property type="entry name" value="Ank_2"/>
    <property type="match status" value="1"/>
</dbReference>
<keyword evidence="2 3" id="KW-0040">ANK repeat</keyword>
<feature type="repeat" description="ANK" evidence="3">
    <location>
        <begin position="77"/>
        <end position="109"/>
    </location>
</feature>
<evidence type="ECO:0000313" key="4">
    <source>
        <dbReference type="EMBL" id="MCL6270748.1"/>
    </source>
</evidence>
<dbReference type="PROSITE" id="PS50088">
    <property type="entry name" value="ANK_REPEAT"/>
    <property type="match status" value="3"/>
</dbReference>
<dbReference type="RefSeq" id="WP_249700032.1">
    <property type="nucleotide sequence ID" value="NZ_JAMFLX010000016.1"/>
</dbReference>
<evidence type="ECO:0000256" key="1">
    <source>
        <dbReference type="ARBA" id="ARBA00022737"/>
    </source>
</evidence>
<accession>A0ABT0PJV6</accession>
<dbReference type="EMBL" id="JAMFLX010000016">
    <property type="protein sequence ID" value="MCL6270748.1"/>
    <property type="molecule type" value="Genomic_DNA"/>
</dbReference>
<keyword evidence="1" id="KW-0677">Repeat</keyword>
<feature type="repeat" description="ANK" evidence="3">
    <location>
        <begin position="143"/>
        <end position="175"/>
    </location>
</feature>
<feature type="repeat" description="ANK" evidence="3">
    <location>
        <begin position="109"/>
        <end position="141"/>
    </location>
</feature>
<sequence>MVIRKLNIKLLIVFLFSTAQLGLAMPIEEKPTYILSPSEIFKEKKVRQLCIAGANGDVKQVKKLISNGVDVNARGYRGLFPLYCAAKSKEKQTFKLLLESGANPNLNWNSGTVIHLLAEQGSIDLMKIAVAHGGNINLEEPIGKNTPIVSANRYFHRELIDYLIEVGADLNKKNVAGTPPLFFLAMNNQWPSIYLAISKGVDLLVIEDGIKPVGLDYYIRRSENRMIKESDYFKYLLLVKKIYNEKVKEQSIEK</sequence>
<protein>
    <submittedName>
        <fullName evidence="4">Ankyrin repeat domain-containing protein</fullName>
    </submittedName>
</protein>
<organism evidence="4 5">
    <name type="scientific">Parendozoicomonas callyspongiae</name>
    <dbReference type="NCBI Taxonomy" id="2942213"/>
    <lineage>
        <taxon>Bacteria</taxon>
        <taxon>Pseudomonadati</taxon>
        <taxon>Pseudomonadota</taxon>
        <taxon>Gammaproteobacteria</taxon>
        <taxon>Oceanospirillales</taxon>
        <taxon>Endozoicomonadaceae</taxon>
        <taxon>Parendozoicomonas</taxon>
    </lineage>
</organism>
<keyword evidence="5" id="KW-1185">Reference proteome</keyword>